<proteinExistence type="predicted"/>
<dbReference type="RefSeq" id="WP_169156661.1">
    <property type="nucleotide sequence ID" value="NZ_CAWPJE010000155.1"/>
</dbReference>
<organism evidence="1 2">
    <name type="scientific">Brasilonema bromeliae SPC951</name>
    <dbReference type="NCBI Taxonomy" id="385972"/>
    <lineage>
        <taxon>Bacteria</taxon>
        <taxon>Bacillati</taxon>
        <taxon>Cyanobacteriota</taxon>
        <taxon>Cyanophyceae</taxon>
        <taxon>Nostocales</taxon>
        <taxon>Scytonemataceae</taxon>
        <taxon>Brasilonema</taxon>
        <taxon>Bromeliae group (in: Brasilonema)</taxon>
    </lineage>
</organism>
<comment type="caution">
    <text evidence="1">The sequence shown here is derived from an EMBL/GenBank/DDBJ whole genome shotgun (WGS) entry which is preliminary data.</text>
</comment>
<protein>
    <submittedName>
        <fullName evidence="1">Uncharacterized protein</fullName>
    </submittedName>
</protein>
<keyword evidence="2" id="KW-1185">Reference proteome</keyword>
<dbReference type="Proteomes" id="UP000718564">
    <property type="component" value="Unassembled WGS sequence"/>
</dbReference>
<dbReference type="EMBL" id="QMEB01000162">
    <property type="protein sequence ID" value="NMG21426.1"/>
    <property type="molecule type" value="Genomic_DNA"/>
</dbReference>
<accession>A0ABX1PAN8</accession>
<reference evidence="1 2" key="1">
    <citation type="submission" date="2018-06" db="EMBL/GenBank/DDBJ databases">
        <title>Comparative genomics of Brasilonema spp. strains.</title>
        <authorList>
            <person name="Alvarenga D.O."/>
            <person name="Fiore M.F."/>
            <person name="Varani A.M."/>
        </authorList>
    </citation>
    <scope>NUCLEOTIDE SEQUENCE [LARGE SCALE GENOMIC DNA]</scope>
    <source>
        <strain evidence="1 2">SPC951</strain>
    </source>
</reference>
<evidence type="ECO:0000313" key="2">
    <source>
        <dbReference type="Proteomes" id="UP000718564"/>
    </source>
</evidence>
<sequence>MVIQIFVGWAMRTLGSNSEFQVIGTAHPTVIENGEPARSWGATALGSQYLMRVSLRRYLAFGSADL</sequence>
<evidence type="ECO:0000313" key="1">
    <source>
        <dbReference type="EMBL" id="NMG21426.1"/>
    </source>
</evidence>
<gene>
    <name evidence="1" type="ORF">DP116_19010</name>
</gene>
<name>A0ABX1PAN8_9CYAN</name>